<dbReference type="AlphaFoldDB" id="A0A0B7IP76"/>
<evidence type="ECO:0000313" key="1">
    <source>
        <dbReference type="EMBL" id="CEN51768.1"/>
    </source>
</evidence>
<proteinExistence type="predicted"/>
<organism evidence="1 2">
    <name type="scientific">Capnocytophaga canis</name>
    <dbReference type="NCBI Taxonomy" id="1848903"/>
    <lineage>
        <taxon>Bacteria</taxon>
        <taxon>Pseudomonadati</taxon>
        <taxon>Bacteroidota</taxon>
        <taxon>Flavobacteriia</taxon>
        <taxon>Flavobacteriales</taxon>
        <taxon>Flavobacteriaceae</taxon>
        <taxon>Capnocytophaga</taxon>
    </lineage>
</organism>
<protein>
    <submittedName>
        <fullName evidence="1">Uncharacterized protein</fullName>
    </submittedName>
</protein>
<dbReference type="Proteomes" id="UP000038200">
    <property type="component" value="Unassembled WGS sequence"/>
</dbReference>
<evidence type="ECO:0000313" key="2">
    <source>
        <dbReference type="Proteomes" id="UP000038200"/>
    </source>
</evidence>
<gene>
    <name evidence="1" type="ORF">CCAND93_1860001</name>
</gene>
<accession>A0A0B7IP76</accession>
<name>A0A0B7IP76_9FLAO</name>
<dbReference type="EMBL" id="CDOL01000097">
    <property type="protein sequence ID" value="CEN51768.1"/>
    <property type="molecule type" value="Genomic_DNA"/>
</dbReference>
<reference evidence="1 2" key="1">
    <citation type="submission" date="2015-01" db="EMBL/GenBank/DDBJ databases">
        <authorList>
            <person name="Xiang T."/>
            <person name="Song Y."/>
            <person name="Huang L."/>
            <person name="Wang B."/>
            <person name="Wu P."/>
        </authorList>
    </citation>
    <scope>NUCLEOTIDE SEQUENCE [LARGE SCALE GENOMIC DNA]</scope>
    <source>
        <strain evidence="1 2">CcD93</strain>
    </source>
</reference>
<sequence>MSYSLQREAKRSKKYFEKKFAKVLVVYKKVLLLHPLWKSS</sequence>